<dbReference type="PANTHER" id="PTHR35789">
    <property type="entry name" value="SPORE GERMINATION PROTEIN B3"/>
    <property type="match status" value="1"/>
</dbReference>
<organism evidence="10 11">
    <name type="scientific">Peribacillus loiseleuriae</name>
    <dbReference type="NCBI Taxonomy" id="1679170"/>
    <lineage>
        <taxon>Bacteria</taxon>
        <taxon>Bacillati</taxon>
        <taxon>Bacillota</taxon>
        <taxon>Bacilli</taxon>
        <taxon>Bacillales</taxon>
        <taxon>Bacillaceae</taxon>
        <taxon>Peribacillus</taxon>
    </lineage>
</organism>
<feature type="domain" description="Spore germination protein N-terminal" evidence="9">
    <location>
        <begin position="26"/>
        <end position="190"/>
    </location>
</feature>
<keyword evidence="7" id="KW-0449">Lipoprotein</keyword>
<comment type="subcellular location">
    <subcellularLocation>
        <location evidence="1">Membrane</location>
        <topology evidence="1">Lipid-anchor</topology>
    </subcellularLocation>
</comment>
<keyword evidence="4" id="KW-0732">Signal</keyword>
<dbReference type="InterPro" id="IPR008844">
    <property type="entry name" value="Spore_GerAC-like"/>
</dbReference>
<evidence type="ECO:0000259" key="8">
    <source>
        <dbReference type="Pfam" id="PF05504"/>
    </source>
</evidence>
<evidence type="ECO:0000256" key="4">
    <source>
        <dbReference type="ARBA" id="ARBA00022729"/>
    </source>
</evidence>
<keyword evidence="3" id="KW-0309">Germination</keyword>
<dbReference type="InterPro" id="IPR046953">
    <property type="entry name" value="Spore_GerAC-like_C"/>
</dbReference>
<dbReference type="AlphaFoldDB" id="A0A0K9GQH4"/>
<dbReference type="NCBIfam" id="TIGR02887">
    <property type="entry name" value="spore_ger_x_C"/>
    <property type="match status" value="1"/>
</dbReference>
<name>A0A0K9GQH4_9BACI</name>
<evidence type="ECO:0000313" key="10">
    <source>
        <dbReference type="EMBL" id="KMY48898.1"/>
    </source>
</evidence>
<keyword evidence="5" id="KW-0472">Membrane</keyword>
<comment type="caution">
    <text evidence="10">The sequence shown here is derived from an EMBL/GenBank/DDBJ whole genome shotgun (WGS) entry which is preliminary data.</text>
</comment>
<dbReference type="RefSeq" id="WP_049680226.1">
    <property type="nucleotide sequence ID" value="NZ_LFZW01000001.1"/>
</dbReference>
<dbReference type="STRING" id="1679170.AC625_04750"/>
<dbReference type="PANTHER" id="PTHR35789:SF1">
    <property type="entry name" value="SPORE GERMINATION PROTEIN B3"/>
    <property type="match status" value="1"/>
</dbReference>
<accession>A0A0K9GQH4</accession>
<dbReference type="InterPro" id="IPR038501">
    <property type="entry name" value="Spore_GerAC_C_sf"/>
</dbReference>
<evidence type="ECO:0000256" key="1">
    <source>
        <dbReference type="ARBA" id="ARBA00004635"/>
    </source>
</evidence>
<dbReference type="OrthoDB" id="2694406at2"/>
<keyword evidence="6" id="KW-0564">Palmitate</keyword>
<gene>
    <name evidence="10" type="ORF">AC625_04750</name>
</gene>
<dbReference type="PROSITE" id="PS51257">
    <property type="entry name" value="PROKAR_LIPOPROTEIN"/>
    <property type="match status" value="1"/>
</dbReference>
<dbReference type="InterPro" id="IPR057336">
    <property type="entry name" value="GerAC_N"/>
</dbReference>
<proteinExistence type="inferred from homology"/>
<dbReference type="Gene3D" id="3.30.300.210">
    <property type="entry name" value="Nutrient germinant receptor protein C, domain 3"/>
    <property type="match status" value="1"/>
</dbReference>
<dbReference type="Pfam" id="PF05504">
    <property type="entry name" value="Spore_GerAC"/>
    <property type="match status" value="1"/>
</dbReference>
<evidence type="ECO:0000256" key="2">
    <source>
        <dbReference type="ARBA" id="ARBA00007886"/>
    </source>
</evidence>
<evidence type="ECO:0000256" key="3">
    <source>
        <dbReference type="ARBA" id="ARBA00022544"/>
    </source>
</evidence>
<dbReference type="Proteomes" id="UP000037146">
    <property type="component" value="Unassembled WGS sequence"/>
</dbReference>
<dbReference type="GO" id="GO:0016020">
    <property type="term" value="C:membrane"/>
    <property type="evidence" value="ECO:0007669"/>
    <property type="project" value="UniProtKB-SubCell"/>
</dbReference>
<keyword evidence="11" id="KW-1185">Reference proteome</keyword>
<dbReference type="GO" id="GO:0009847">
    <property type="term" value="P:spore germination"/>
    <property type="evidence" value="ECO:0007669"/>
    <property type="project" value="InterPro"/>
</dbReference>
<comment type="similarity">
    <text evidence="2">Belongs to the GerABKC lipoprotein family.</text>
</comment>
<feature type="domain" description="Spore germination GerAC-like C-terminal" evidence="8">
    <location>
        <begin position="198"/>
        <end position="370"/>
    </location>
</feature>
<dbReference type="Pfam" id="PF25198">
    <property type="entry name" value="Spore_GerAC_N"/>
    <property type="match status" value="1"/>
</dbReference>
<protein>
    <submittedName>
        <fullName evidence="10">Spore gernimation protein</fullName>
    </submittedName>
</protein>
<evidence type="ECO:0000256" key="6">
    <source>
        <dbReference type="ARBA" id="ARBA00023139"/>
    </source>
</evidence>
<reference evidence="11" key="1">
    <citation type="submission" date="2015-07" db="EMBL/GenBank/DDBJ databases">
        <title>Genome sequencing project for genomic taxonomy and phylogenomics of Bacillus-like bacteria.</title>
        <authorList>
            <person name="Liu B."/>
            <person name="Wang J."/>
            <person name="Zhu Y."/>
            <person name="Liu G."/>
            <person name="Chen Q."/>
            <person name="Chen Z."/>
            <person name="Lan J."/>
            <person name="Che J."/>
            <person name="Ge C."/>
            <person name="Shi H."/>
            <person name="Pan Z."/>
            <person name="Liu X."/>
        </authorList>
    </citation>
    <scope>NUCLEOTIDE SEQUENCE [LARGE SCALE GENOMIC DNA]</scope>
    <source>
        <strain evidence="11">FJAT-27997</strain>
    </source>
</reference>
<evidence type="ECO:0000313" key="11">
    <source>
        <dbReference type="Proteomes" id="UP000037146"/>
    </source>
</evidence>
<evidence type="ECO:0000256" key="5">
    <source>
        <dbReference type="ARBA" id="ARBA00023136"/>
    </source>
</evidence>
<dbReference type="PATRIC" id="fig|1679170.3.peg.1010"/>
<evidence type="ECO:0000259" key="9">
    <source>
        <dbReference type="Pfam" id="PF25198"/>
    </source>
</evidence>
<evidence type="ECO:0000256" key="7">
    <source>
        <dbReference type="ARBA" id="ARBA00023288"/>
    </source>
</evidence>
<sequence>MKRLSHIFLVYLFLITMLSGCAEQLPLEDMTMQLMLGIDLSKDNNLIFYETNPVFSKTSKKSSETIEVKATSIRDARNKFDTKVKGFVNGSKIQVILIGKKVLEHPDWFSLFDTIYRNPKFSLNSRVIAVDGPLSSIMYYQSEDNVLLPLHLKTLIDTNNRRNSTVQTTLHELHRQIYEKGITPSISEIKDGTQLRLTGTSLLNHKGKHVHSFNISETALLLILQKEERGEVSFTHFSLPINNKNELFHQDDISFSASNIKTKIKSAYHQNKFHFDIKINMPIYLGERMFPYNMSKNEKNFKKMVEEKLTKQFEDLIKIIQAKKIDPIGLGLYARAHHYAEYKKVEDEWGKALATSTINVSVKVDLISTGNVK</sequence>
<dbReference type="EMBL" id="LFZW01000001">
    <property type="protein sequence ID" value="KMY48898.1"/>
    <property type="molecule type" value="Genomic_DNA"/>
</dbReference>